<accession>A0A8H4BFZ8</accession>
<evidence type="ECO:0000259" key="2">
    <source>
        <dbReference type="PROSITE" id="PS50275"/>
    </source>
</evidence>
<name>A0A8H4BFZ8_MUCCL</name>
<dbReference type="PANTHER" id="PTHR45662:SF7">
    <property type="entry name" value="SACI DOMAIN PROTEIN (AFU_ORTHOLOGUE AFUA_1G15890)"/>
    <property type="match status" value="1"/>
</dbReference>
<dbReference type="GO" id="GO:0046856">
    <property type="term" value="P:phosphatidylinositol dephosphorylation"/>
    <property type="evidence" value="ECO:0007669"/>
    <property type="project" value="TreeGrafter"/>
</dbReference>
<dbReference type="AlphaFoldDB" id="A0A8H4BFZ8"/>
<gene>
    <name evidence="4" type="ORF">FB192DRAFT_1385728</name>
</gene>
<dbReference type="PROSITE" id="PS51791">
    <property type="entry name" value="HSAC2"/>
    <property type="match status" value="1"/>
</dbReference>
<dbReference type="PROSITE" id="PS50275">
    <property type="entry name" value="SAC"/>
    <property type="match status" value="1"/>
</dbReference>
<feature type="region of interest" description="Disordered" evidence="1">
    <location>
        <begin position="206"/>
        <end position="232"/>
    </location>
</feature>
<dbReference type="GO" id="GO:0043812">
    <property type="term" value="F:phosphatidylinositol-4-phosphate phosphatase activity"/>
    <property type="evidence" value="ECO:0007669"/>
    <property type="project" value="TreeGrafter"/>
</dbReference>
<feature type="domain" description="HSac2" evidence="3">
    <location>
        <begin position="658"/>
        <end position="818"/>
    </location>
</feature>
<sequence>MRCAADDSLVASDKKETMKLYVTTSSFVLVKDDSILEIHFDGHKMTRRETYEPKDVVQKYDIYGIVGFIEGFKEKYMVVISSVQLRGHLMGHPVYVIDGVSCLSFDSYKACQKLDTKEEEQQVVTAQDEDHETAAAAATTRRKPPVQLTQSNSFLTRIKKTFAKKKSHPDLVLAAASSSMDQDDTLIDQPQVLDAIKKEQQDLLVPSNASSISQNSSASTISTSSYDDNDEEDALEQRLIRQVTEMFSRSMFLYSNTCDITNSFQRSLVKGEEDSEYNDPQVPLWKKVDKRFWWNEHLTRDLVTQKLDEWVVPVMQGTLQIEPCQIDGYGFDFVLISRRSRERAGMRYQRRGINEDGQVANFVETEQAVIFKKGEVNHVASFIQTRGSIPVFWSQSPYSLHPVPTLDRPEQENKAAFQKHFETQEKLYGKQIIVNLTELVGREAIVGQQYRHHVEELADPNIKYVEFDFHKETKGMKFENISKLSRSLYDDLSKIQYFWETAVVGDETIVYCRQSGVFRTNCMDCLDRTNVVQSAFGRSVLNLQLMRFGISEYPEQGIKYYDDFERIFNNVWANNGDMISRMYAGTSALKGDFTRTGKRNITGMMNDASNSLARMYFNTIKDFWRQATVDYVLGYHKSEIFRHVPQATKMSAEPGIERRWAKIRADAISISSEIVVSDDETLIQGWTLLSPTHEEPGKQRSPRNEFQEKILLLTEKALYICNYNYALEKVIQFKRLELDTIISIQMGEYILSSLTPASRSEDQNYGLIINHHKDGELVRWNTGSIHNQSLGDINIDQQDNHEITIPAVQAAFEGVDSISFKAVRYNILGELDGEAETCKKQIQDIVQVIAKACGHDAAAQQHDTQFVFQKPIISLEQAEKTDGVFKKMGYKIKRAIWI</sequence>
<dbReference type="Pfam" id="PF12456">
    <property type="entry name" value="hSac2"/>
    <property type="match status" value="1"/>
</dbReference>
<organism evidence="4 5">
    <name type="scientific">Mucor circinelloides f. lusitanicus</name>
    <name type="common">Mucor racemosus var. lusitanicus</name>
    <dbReference type="NCBI Taxonomy" id="29924"/>
    <lineage>
        <taxon>Eukaryota</taxon>
        <taxon>Fungi</taxon>
        <taxon>Fungi incertae sedis</taxon>
        <taxon>Mucoromycota</taxon>
        <taxon>Mucoromycotina</taxon>
        <taxon>Mucoromycetes</taxon>
        <taxon>Mucorales</taxon>
        <taxon>Mucorineae</taxon>
        <taxon>Mucoraceae</taxon>
        <taxon>Mucor</taxon>
    </lineage>
</organism>
<comment type="caution">
    <text evidence="4">The sequence shown here is derived from an EMBL/GenBank/DDBJ whole genome shotgun (WGS) entry which is preliminary data.</text>
</comment>
<feature type="compositionally biased region" description="Low complexity" evidence="1">
    <location>
        <begin position="207"/>
        <end position="225"/>
    </location>
</feature>
<evidence type="ECO:0000259" key="3">
    <source>
        <dbReference type="PROSITE" id="PS51791"/>
    </source>
</evidence>
<evidence type="ECO:0000313" key="5">
    <source>
        <dbReference type="Proteomes" id="UP000469890"/>
    </source>
</evidence>
<evidence type="ECO:0000256" key="1">
    <source>
        <dbReference type="SAM" id="MobiDB-lite"/>
    </source>
</evidence>
<proteinExistence type="predicted"/>
<dbReference type="InterPro" id="IPR034753">
    <property type="entry name" value="hSac2"/>
</dbReference>
<reference evidence="4 5" key="1">
    <citation type="submission" date="2019-09" db="EMBL/GenBank/DDBJ databases">
        <authorList>
            <consortium name="DOE Joint Genome Institute"/>
            <person name="Mondo S.J."/>
            <person name="Navarro-Mendoza M.I."/>
            <person name="Perez-Arques C."/>
            <person name="Panchal S."/>
            <person name="Nicolas F.E."/>
            <person name="Ganguly P."/>
            <person name="Pangilinan J."/>
            <person name="Grigoriev I."/>
            <person name="Heitman J."/>
            <person name="Sanya K."/>
            <person name="Garre V."/>
        </authorList>
    </citation>
    <scope>NUCLEOTIDE SEQUENCE [LARGE SCALE GENOMIC DNA]</scope>
    <source>
        <strain evidence="4 5">MU402</strain>
    </source>
</reference>
<dbReference type="GO" id="GO:0005783">
    <property type="term" value="C:endoplasmic reticulum"/>
    <property type="evidence" value="ECO:0007669"/>
    <property type="project" value="TreeGrafter"/>
</dbReference>
<evidence type="ECO:0000313" key="4">
    <source>
        <dbReference type="EMBL" id="KAF1801414.1"/>
    </source>
</evidence>
<dbReference type="PANTHER" id="PTHR45662">
    <property type="entry name" value="PHOSPHATIDYLINOSITIDE PHOSPHATASE SAC1"/>
    <property type="match status" value="1"/>
</dbReference>
<dbReference type="InterPro" id="IPR002013">
    <property type="entry name" value="SAC_dom"/>
</dbReference>
<dbReference type="Pfam" id="PF02383">
    <property type="entry name" value="Syja_N"/>
    <property type="match status" value="1"/>
</dbReference>
<protein>
    <submittedName>
        <fullName evidence="4">SacI homology domain-containing protein</fullName>
    </submittedName>
</protein>
<dbReference type="Proteomes" id="UP000469890">
    <property type="component" value="Unassembled WGS sequence"/>
</dbReference>
<dbReference type="EMBL" id="JAAECE010000005">
    <property type="protein sequence ID" value="KAF1801414.1"/>
    <property type="molecule type" value="Genomic_DNA"/>
</dbReference>
<dbReference type="InterPro" id="IPR022158">
    <property type="entry name" value="Inositol_phosphatase"/>
</dbReference>
<feature type="domain" description="SAC" evidence="2">
    <location>
        <begin position="243"/>
        <end position="585"/>
    </location>
</feature>